<comment type="catalytic activity">
    <reaction evidence="7">
        <text>a ubiquinone + NADH + 5 H(+)(in) = a ubiquinol + NAD(+) + 4 H(+)(out)</text>
        <dbReference type="Rhea" id="RHEA:29091"/>
        <dbReference type="Rhea" id="RHEA-COMP:9565"/>
        <dbReference type="Rhea" id="RHEA-COMP:9566"/>
        <dbReference type="ChEBI" id="CHEBI:15378"/>
        <dbReference type="ChEBI" id="CHEBI:16389"/>
        <dbReference type="ChEBI" id="CHEBI:17976"/>
        <dbReference type="ChEBI" id="CHEBI:57540"/>
        <dbReference type="ChEBI" id="CHEBI:57945"/>
        <dbReference type="EC" id="7.1.1.2"/>
    </reaction>
</comment>
<protein>
    <recommendedName>
        <fullName evidence="7">NADH-ubiquinone oxidoreductase chain 1</fullName>
        <ecNumber evidence="7">7.1.1.2</ecNumber>
    </recommendedName>
</protein>
<feature type="transmembrane region" description="Helical" evidence="8">
    <location>
        <begin position="179"/>
        <end position="199"/>
    </location>
</feature>
<comment type="similarity">
    <text evidence="2 6">Belongs to the complex I subunit 1 family.</text>
</comment>
<evidence type="ECO:0000256" key="5">
    <source>
        <dbReference type="ARBA" id="ARBA00023136"/>
    </source>
</evidence>
<dbReference type="PANTHER" id="PTHR11432:SF3">
    <property type="entry name" value="NADH-UBIQUINONE OXIDOREDUCTASE CHAIN 1"/>
    <property type="match status" value="1"/>
</dbReference>
<dbReference type="GO" id="GO:0008137">
    <property type="term" value="F:NADH dehydrogenase (ubiquinone) activity"/>
    <property type="evidence" value="ECO:0007669"/>
    <property type="project" value="UniProtKB-EC"/>
</dbReference>
<dbReference type="GO" id="GO:0005743">
    <property type="term" value="C:mitochondrial inner membrane"/>
    <property type="evidence" value="ECO:0007669"/>
    <property type="project" value="UniProtKB-SubCell"/>
</dbReference>
<feature type="transmembrane region" description="Helical" evidence="8">
    <location>
        <begin position="107"/>
        <end position="130"/>
    </location>
</feature>
<dbReference type="Pfam" id="PF00146">
    <property type="entry name" value="NADHdh"/>
    <property type="match status" value="1"/>
</dbReference>
<keyword evidence="5 8" id="KW-0472">Membrane</keyword>
<accession>F1AAI6</accession>
<feature type="transmembrane region" description="Helical" evidence="8">
    <location>
        <begin position="71"/>
        <end position="95"/>
    </location>
</feature>
<sequence>MAYIDYILICIIVLLVLITLIALLILVERKFLALSQRRIGPTILGRRGFLQIAADVIKPLFKEIFEQRFQAVTLISFMIFLLLFCQLLYMTFFSYGVGGTLYENIDWIFFIQALVTSLSTLAVVLIGYLSGTKYGIIGGVRLILGELSLDMTVMLLNALLLLSFGGYDYETMVGAQFDVGGLAVLGIVFSTVYIIQMFLTAQRAPLDLIENEGELVAGYNTEFSGPDVLVIYFAEYLHIFNGVLQFVYLMFGLNIVIFGGTEVIFVFDYAIIPEYVDYLYMTPATTTLQRCLNFIGIRHRANI</sequence>
<name>F1AAI6_NYCOV</name>
<feature type="transmembrane region" description="Helical" evidence="8">
    <location>
        <begin position="142"/>
        <end position="167"/>
    </location>
</feature>
<reference evidence="9" key="1">
    <citation type="journal article" date="2011" name="Mol. Biol. Evol.">
        <title>The Organellar Genome and Metabolic Potential of the Hydrogen-Producing Mitochondrion of Nyctotherus ovalis.</title>
        <authorList>
            <person name="de Graaf R.M."/>
            <person name="Ricard G."/>
            <person name="van Alen T.A."/>
            <person name="Duarte I."/>
            <person name="Dutilh B.E."/>
            <person name="Burgtorf C."/>
            <person name="Kuiper J.W."/>
            <person name="van der Staay G.W."/>
            <person name="Tielens A.G."/>
            <person name="Huynen M.A."/>
            <person name="Hackstein J.H."/>
        </authorList>
    </citation>
    <scope>NUCLEOTIDE SEQUENCE</scope>
</reference>
<dbReference type="EC" id="7.1.1.2" evidence="7"/>
<keyword evidence="7 9" id="KW-0496">Mitochondrion</keyword>
<keyword evidence="6" id="KW-0520">NAD</keyword>
<gene>
    <name evidence="9" type="primary">nad1a</name>
</gene>
<dbReference type="AlphaFoldDB" id="F1AAI6"/>
<organism evidence="9">
    <name type="scientific">Nyctotherus ovalis</name>
    <name type="common">Ciliate protozoan</name>
    <dbReference type="NCBI Taxonomy" id="70075"/>
    <lineage>
        <taxon>Eukaryota</taxon>
        <taxon>Sar</taxon>
        <taxon>Alveolata</taxon>
        <taxon>Ciliophora</taxon>
        <taxon>Intramacronucleata</taxon>
        <taxon>Armophorea</taxon>
        <taxon>Clevelandellida</taxon>
        <taxon>Nyctotheridae</taxon>
        <taxon>Nyctotherus</taxon>
    </lineage>
</organism>
<proteinExistence type="inferred from homology"/>
<evidence type="ECO:0000256" key="1">
    <source>
        <dbReference type="ARBA" id="ARBA00004141"/>
    </source>
</evidence>
<dbReference type="EMBL" id="GU057832">
    <property type="protein sequence ID" value="ADN85864.1"/>
    <property type="molecule type" value="Genomic_DNA"/>
</dbReference>
<dbReference type="PANTHER" id="PTHR11432">
    <property type="entry name" value="NADH DEHYDROGENASE SUBUNIT 1"/>
    <property type="match status" value="1"/>
</dbReference>
<evidence type="ECO:0000256" key="2">
    <source>
        <dbReference type="ARBA" id="ARBA00010535"/>
    </source>
</evidence>
<evidence type="ECO:0000256" key="7">
    <source>
        <dbReference type="RuleBase" id="RU000473"/>
    </source>
</evidence>
<dbReference type="GO" id="GO:0009060">
    <property type="term" value="P:aerobic respiration"/>
    <property type="evidence" value="ECO:0007669"/>
    <property type="project" value="TreeGrafter"/>
</dbReference>
<evidence type="ECO:0000256" key="3">
    <source>
        <dbReference type="ARBA" id="ARBA00022692"/>
    </source>
</evidence>
<evidence type="ECO:0000256" key="4">
    <source>
        <dbReference type="ARBA" id="ARBA00022989"/>
    </source>
</evidence>
<evidence type="ECO:0000313" key="9">
    <source>
        <dbReference type="EMBL" id="ADN85864.1"/>
    </source>
</evidence>
<keyword evidence="7 9" id="KW-0830">Ubiquinone</keyword>
<evidence type="ECO:0000256" key="8">
    <source>
        <dbReference type="SAM" id="Phobius"/>
    </source>
</evidence>
<evidence type="ECO:0000256" key="6">
    <source>
        <dbReference type="RuleBase" id="RU000471"/>
    </source>
</evidence>
<feature type="transmembrane region" description="Helical" evidence="8">
    <location>
        <begin position="6"/>
        <end position="27"/>
    </location>
</feature>
<dbReference type="InterPro" id="IPR001694">
    <property type="entry name" value="NADH_UbQ_OxRdtase_su1/FPO"/>
</dbReference>
<geneLocation type="mitochondrion" evidence="9"/>
<feature type="transmembrane region" description="Helical" evidence="8">
    <location>
        <begin position="246"/>
        <end position="272"/>
    </location>
</feature>
<keyword evidence="4 8" id="KW-1133">Transmembrane helix</keyword>
<dbReference type="GO" id="GO:0003954">
    <property type="term" value="F:NADH dehydrogenase activity"/>
    <property type="evidence" value="ECO:0007669"/>
    <property type="project" value="TreeGrafter"/>
</dbReference>
<keyword evidence="3 6" id="KW-0812">Transmembrane</keyword>
<comment type="subcellular location">
    <subcellularLocation>
        <location evidence="1">Membrane</location>
        <topology evidence="1">Multi-pass membrane protein</topology>
    </subcellularLocation>
    <subcellularLocation>
        <location evidence="6">Mitochondrion inner membrane</location>
        <topology evidence="6">Multi-pass membrane protein</topology>
    </subcellularLocation>
</comment>